<reference evidence="2" key="1">
    <citation type="journal article" date="2024" name="Gigascience">
        <title>Chromosome-level genome of the poultry shaft louse Menopon gallinae provides insight into the host-switching and adaptive evolution of parasitic lice.</title>
        <authorList>
            <person name="Xu Y."/>
            <person name="Ma L."/>
            <person name="Liu S."/>
            <person name="Liang Y."/>
            <person name="Liu Q."/>
            <person name="He Z."/>
            <person name="Tian L."/>
            <person name="Duan Y."/>
            <person name="Cai W."/>
            <person name="Li H."/>
            <person name="Song F."/>
        </authorList>
    </citation>
    <scope>NUCLEOTIDE SEQUENCE</scope>
    <source>
        <strain evidence="2">Cailab_2023a</strain>
    </source>
</reference>
<evidence type="ECO:0000256" key="1">
    <source>
        <dbReference type="SAM" id="MobiDB-lite"/>
    </source>
</evidence>
<name>A0AAW2HSQ7_9NEOP</name>
<accession>A0AAW2HSQ7</accession>
<gene>
    <name evidence="2" type="ORF">PYX00_005584</name>
</gene>
<evidence type="ECO:0000313" key="2">
    <source>
        <dbReference type="EMBL" id="KAL0272721.1"/>
    </source>
</evidence>
<feature type="compositionally biased region" description="Basic residues" evidence="1">
    <location>
        <begin position="65"/>
        <end position="74"/>
    </location>
</feature>
<organism evidence="2">
    <name type="scientific">Menopon gallinae</name>
    <name type="common">poultry shaft louse</name>
    <dbReference type="NCBI Taxonomy" id="328185"/>
    <lineage>
        <taxon>Eukaryota</taxon>
        <taxon>Metazoa</taxon>
        <taxon>Ecdysozoa</taxon>
        <taxon>Arthropoda</taxon>
        <taxon>Hexapoda</taxon>
        <taxon>Insecta</taxon>
        <taxon>Pterygota</taxon>
        <taxon>Neoptera</taxon>
        <taxon>Paraneoptera</taxon>
        <taxon>Psocodea</taxon>
        <taxon>Troctomorpha</taxon>
        <taxon>Phthiraptera</taxon>
        <taxon>Amblycera</taxon>
        <taxon>Menoponidae</taxon>
        <taxon>Menopon</taxon>
    </lineage>
</organism>
<protein>
    <submittedName>
        <fullName evidence="2">Uncharacterized protein</fullName>
    </submittedName>
</protein>
<proteinExistence type="predicted"/>
<comment type="caution">
    <text evidence="2">The sequence shown here is derived from an EMBL/GenBank/DDBJ whole genome shotgun (WGS) entry which is preliminary data.</text>
</comment>
<feature type="region of interest" description="Disordered" evidence="1">
    <location>
        <begin position="49"/>
        <end position="74"/>
    </location>
</feature>
<dbReference type="AlphaFoldDB" id="A0AAW2HSQ7"/>
<sequence>MDQLFRQGHGVREATRDFHLVRSSAVSCRLPGVTSRIWANTTLLNHPCHGRPRGRLPPDTPTVNPRHRFTTCRK</sequence>
<dbReference type="EMBL" id="JARGDH010000003">
    <property type="protein sequence ID" value="KAL0272721.1"/>
    <property type="molecule type" value="Genomic_DNA"/>
</dbReference>